<dbReference type="PROSITE" id="PS51257">
    <property type="entry name" value="PROKAR_LIPOPROTEIN"/>
    <property type="match status" value="1"/>
</dbReference>
<dbReference type="STRING" id="1548749.LS48_10735"/>
<dbReference type="OrthoDB" id="1466971at2"/>
<dbReference type="InterPro" id="IPR021255">
    <property type="entry name" value="DUF2807"/>
</dbReference>
<dbReference type="Proteomes" id="UP000070138">
    <property type="component" value="Unassembled WGS sequence"/>
</dbReference>
<dbReference type="AlphaFoldDB" id="A0A137RGE0"/>
<gene>
    <name evidence="2" type="ORF">LS48_10735</name>
</gene>
<evidence type="ECO:0000259" key="1">
    <source>
        <dbReference type="Pfam" id="PF10988"/>
    </source>
</evidence>
<name>A0A137RGE0_9FLAO</name>
<sequence>MKNVFYCILVLIFTGCNSESSWDCIQNAGTIVQNEVTVPPFTKILVWERTKVFIQQGEEQKVVIETGESLMNDVEVTVTDGRLEIHNNNSCNLVRDYEITKIYITSPNITEIRSSTGYAIESIGVLRYPSLTLLSEDQQNEDQYHIDGDFKLNLDVQSLSVVANGLSKFYLKGSATNTNFGLYAGDCRIFAENLTVQNLYVYHRSTGEMVVNPQLAIRGKIVSLGNVISKNRPAIVEVEELYRGKLIFE</sequence>
<organism evidence="2 3">
    <name type="scientific">Aequorivita aquimaris</name>
    <dbReference type="NCBI Taxonomy" id="1548749"/>
    <lineage>
        <taxon>Bacteria</taxon>
        <taxon>Pseudomonadati</taxon>
        <taxon>Bacteroidota</taxon>
        <taxon>Flavobacteriia</taxon>
        <taxon>Flavobacteriales</taxon>
        <taxon>Flavobacteriaceae</taxon>
        <taxon>Aequorivita</taxon>
    </lineage>
</organism>
<dbReference type="Pfam" id="PF10988">
    <property type="entry name" value="DUF2807"/>
    <property type="match status" value="1"/>
</dbReference>
<keyword evidence="3" id="KW-1185">Reference proteome</keyword>
<dbReference type="RefSeq" id="WP_062622525.1">
    <property type="nucleotide sequence ID" value="NZ_JRWG01000006.1"/>
</dbReference>
<dbReference type="Gene3D" id="2.160.20.120">
    <property type="match status" value="1"/>
</dbReference>
<proteinExistence type="predicted"/>
<dbReference type="EMBL" id="JRWG01000006">
    <property type="protein sequence ID" value="KXN98554.1"/>
    <property type="molecule type" value="Genomic_DNA"/>
</dbReference>
<evidence type="ECO:0000313" key="3">
    <source>
        <dbReference type="Proteomes" id="UP000070138"/>
    </source>
</evidence>
<reference evidence="3" key="1">
    <citation type="submission" date="2014-10" db="EMBL/GenBank/DDBJ databases">
        <title>Genome sequencing of Vitellibacter sp. D-24.</title>
        <authorList>
            <person name="Thevarajoo S."/>
            <person name="Selvaratnam C."/>
            <person name="Goh K.M."/>
            <person name="Chong C.S."/>
        </authorList>
    </citation>
    <scope>NUCLEOTIDE SEQUENCE [LARGE SCALE GENOMIC DNA]</scope>
    <source>
        <strain evidence="3">D-24</strain>
    </source>
</reference>
<evidence type="ECO:0000313" key="2">
    <source>
        <dbReference type="EMBL" id="KXN98554.1"/>
    </source>
</evidence>
<accession>A0A137RGE0</accession>
<comment type="caution">
    <text evidence="2">The sequence shown here is derived from an EMBL/GenBank/DDBJ whole genome shotgun (WGS) entry which is preliminary data.</text>
</comment>
<feature type="domain" description="Putative auto-transporter adhesin head GIN" evidence="1">
    <location>
        <begin position="40"/>
        <end position="233"/>
    </location>
</feature>
<reference evidence="2 3" key="2">
    <citation type="journal article" date="2016" name="Int. J. Syst. Evol. Microbiol.">
        <title>Vitellibacter aquimaris sp. nov., a marine bacterium isolated from seawater.</title>
        <authorList>
            <person name="Thevarajoo S."/>
            <person name="Selvaratnam C."/>
            <person name="Goh K.M."/>
            <person name="Hong K.W."/>
            <person name="Chan X.Y."/>
            <person name="Chan K.G."/>
            <person name="Chong C.S."/>
        </authorList>
    </citation>
    <scope>NUCLEOTIDE SEQUENCE [LARGE SCALE GENOMIC DNA]</scope>
    <source>
        <strain evidence="2 3">D-24</strain>
    </source>
</reference>
<protein>
    <submittedName>
        <fullName evidence="2">Lipoprotein</fullName>
    </submittedName>
</protein>
<keyword evidence="2" id="KW-0449">Lipoprotein</keyword>